<name>A0A8H3LY71_9GLOM</name>
<comment type="caution">
    <text evidence="1">The sequence shown here is derived from an EMBL/GenBank/DDBJ whole genome shotgun (WGS) entry which is preliminary data.</text>
</comment>
<sequence>MEAIWYLIPLSDPTEDSAPKRIVETRRISNQSLCVDHLTIIPETYQYQEDLLAMFEDIKDQISDVYRRELAHLGGIKVKIVLIAHMYRFDQIDQTVLRQYNKILDKINEMNQNQNSGWIYKYGKKIFLEISAYQPLRDERYFEACMKVYLANEEAYFTGIAFPATLQNINLFEEKNPNYVVNVFYLASPKNDKEQLTRNLDPLCISEYNYQRENVVDLILFTEGEKDLRDRCNINDIPEGLNTHYCLINGKNE</sequence>
<dbReference type="EMBL" id="BLAL01000257">
    <property type="protein sequence ID" value="GES97148.1"/>
    <property type="molecule type" value="Genomic_DNA"/>
</dbReference>
<protein>
    <submittedName>
        <fullName evidence="1">Uncharacterized protein</fullName>
    </submittedName>
</protein>
<dbReference type="AlphaFoldDB" id="A0A8H3LY71"/>
<proteinExistence type="predicted"/>
<reference evidence="1" key="1">
    <citation type="submission" date="2019-10" db="EMBL/GenBank/DDBJ databases">
        <title>Conservation and host-specific expression of non-tandemly repeated heterogenous ribosome RNA gene in arbuscular mycorrhizal fungi.</title>
        <authorList>
            <person name="Maeda T."/>
            <person name="Kobayashi Y."/>
            <person name="Nakagawa T."/>
            <person name="Ezawa T."/>
            <person name="Yamaguchi K."/>
            <person name="Bino T."/>
            <person name="Nishimoto Y."/>
            <person name="Shigenobu S."/>
            <person name="Kawaguchi M."/>
        </authorList>
    </citation>
    <scope>NUCLEOTIDE SEQUENCE</scope>
    <source>
        <strain evidence="1">HR1</strain>
    </source>
</reference>
<dbReference type="OrthoDB" id="2421621at2759"/>
<organism evidence="1 2">
    <name type="scientific">Rhizophagus clarus</name>
    <dbReference type="NCBI Taxonomy" id="94130"/>
    <lineage>
        <taxon>Eukaryota</taxon>
        <taxon>Fungi</taxon>
        <taxon>Fungi incertae sedis</taxon>
        <taxon>Mucoromycota</taxon>
        <taxon>Glomeromycotina</taxon>
        <taxon>Glomeromycetes</taxon>
        <taxon>Glomerales</taxon>
        <taxon>Glomeraceae</taxon>
        <taxon>Rhizophagus</taxon>
    </lineage>
</organism>
<gene>
    <name evidence="1" type="ORF">RCL2_002373800</name>
</gene>
<accession>A0A8H3LY71</accession>
<evidence type="ECO:0000313" key="1">
    <source>
        <dbReference type="EMBL" id="GES97148.1"/>
    </source>
</evidence>
<dbReference type="Proteomes" id="UP000615446">
    <property type="component" value="Unassembled WGS sequence"/>
</dbReference>
<evidence type="ECO:0000313" key="2">
    <source>
        <dbReference type="Proteomes" id="UP000615446"/>
    </source>
</evidence>